<evidence type="ECO:0000313" key="2">
    <source>
        <dbReference type="EMBL" id="MFC3684447.1"/>
    </source>
</evidence>
<dbReference type="PANTHER" id="PTHR36503:SF2">
    <property type="entry name" value="BLR2408 PROTEIN"/>
    <property type="match status" value="1"/>
</dbReference>
<gene>
    <name evidence="2" type="ORF">ACFOPI_12650</name>
</gene>
<dbReference type="InterPro" id="IPR053863">
    <property type="entry name" value="Glyoxy/Ble-like_N"/>
</dbReference>
<protein>
    <submittedName>
        <fullName evidence="2">VOC family protein</fullName>
    </submittedName>
</protein>
<dbReference type="SUPFAM" id="SSF54593">
    <property type="entry name" value="Glyoxalase/Bleomycin resistance protein/Dihydroxybiphenyl dioxygenase"/>
    <property type="match status" value="1"/>
</dbReference>
<dbReference type="Gene3D" id="3.10.180.10">
    <property type="entry name" value="2,3-Dihydroxybiphenyl 1,2-Dioxygenase, domain 1"/>
    <property type="match status" value="1"/>
</dbReference>
<evidence type="ECO:0000313" key="3">
    <source>
        <dbReference type="Proteomes" id="UP001595729"/>
    </source>
</evidence>
<dbReference type="InterPro" id="IPR029068">
    <property type="entry name" value="Glyas_Bleomycin-R_OHBP_Dase"/>
</dbReference>
<dbReference type="RefSeq" id="WP_382174336.1">
    <property type="nucleotide sequence ID" value="NZ_JBHRXX010000005.1"/>
</dbReference>
<comment type="caution">
    <text evidence="2">The sequence shown here is derived from an EMBL/GenBank/DDBJ whole genome shotgun (WGS) entry which is preliminary data.</text>
</comment>
<feature type="domain" description="Glyoxalase/Bleomycin resistance-like N-terminal" evidence="1">
    <location>
        <begin position="5"/>
        <end position="43"/>
    </location>
</feature>
<dbReference type="Pfam" id="PF22677">
    <property type="entry name" value="Ble-like_N"/>
    <property type="match status" value="1"/>
</dbReference>
<dbReference type="PANTHER" id="PTHR36503">
    <property type="entry name" value="BLR2520 PROTEIN"/>
    <property type="match status" value="1"/>
</dbReference>
<keyword evidence="3" id="KW-1185">Reference proteome</keyword>
<accession>A0ABV7W662</accession>
<proteinExistence type="predicted"/>
<dbReference type="EMBL" id="JBHRXX010000005">
    <property type="protein sequence ID" value="MFC3684447.1"/>
    <property type="molecule type" value="Genomic_DNA"/>
</dbReference>
<dbReference type="Proteomes" id="UP001595729">
    <property type="component" value="Unassembled WGS sequence"/>
</dbReference>
<sequence length="136" mass="15275">MFRQIFVNLPIQDMARSQAFFKALGLTFNPRFTNEQGACLEIGENFYAMLLVKPFFQGFTKKPISDAHESTEVLIALSVDSRAEAEEVVRKAVAAGATTPNEAKDYGFMYQHGFADLDGHQWEVFWMDEAAAPAQM</sequence>
<name>A0ABV7W662_9BURK</name>
<organism evidence="2 3">
    <name type="scientific">Hydrogenophaga luteola</name>
    <dbReference type="NCBI Taxonomy" id="1591122"/>
    <lineage>
        <taxon>Bacteria</taxon>
        <taxon>Pseudomonadati</taxon>
        <taxon>Pseudomonadota</taxon>
        <taxon>Betaproteobacteria</taxon>
        <taxon>Burkholderiales</taxon>
        <taxon>Comamonadaceae</taxon>
        <taxon>Hydrogenophaga</taxon>
    </lineage>
</organism>
<evidence type="ECO:0000259" key="1">
    <source>
        <dbReference type="Pfam" id="PF22677"/>
    </source>
</evidence>
<reference evidence="3" key="1">
    <citation type="journal article" date="2019" name="Int. J. Syst. Evol. Microbiol.">
        <title>The Global Catalogue of Microorganisms (GCM) 10K type strain sequencing project: providing services to taxonomists for standard genome sequencing and annotation.</title>
        <authorList>
            <consortium name="The Broad Institute Genomics Platform"/>
            <consortium name="The Broad Institute Genome Sequencing Center for Infectious Disease"/>
            <person name="Wu L."/>
            <person name="Ma J."/>
        </authorList>
    </citation>
    <scope>NUCLEOTIDE SEQUENCE [LARGE SCALE GENOMIC DNA]</scope>
    <source>
        <strain evidence="3">KCTC 42501</strain>
    </source>
</reference>